<name>A0ACC2JWZ8_9PEZI</name>
<accession>A0ACC2JWZ8</accession>
<sequence>MDGSISPSNYPFVAWDPESYLDNYDSSESESDSESSNDGNDEPNTPTAKAPVDKLLNDVLRRLHHENLQQIERDMNFDLEHLTADTSFPENPTALHLLASSQRDSLPDITKLRPLIEFLIRHQKNLLAHIDKAGYTPLHTAIEGKKKDLVEVMCQVHSEINGILSIQTHLRRNCLHIAIEKEVEFLPYLIERAEPETLCTKDTNGNTPLHLAVHFNHCKLNQLQIVQTMVAKCDGVMKKSEEVYKHDETSILTYNNSKLSPYLYHVRSCEDAETEKKRKREERGARKKKDRNKAEISRGDGTTGEDERATHRIALPSSSGAPPDGRREAAREIKLPSRSNTTPIMDYVGRETDLQSLHVPQHQGPSGCCGTGPVVVGGPMLGPRTRDPHHKLDTRRFTIGSLDSRLEYTIRKELLRSKTKSKRSDKHGTGERVSTKPSKDSIQRIRLFLKQHYLQGRDHDAALDILYGRNTTSDRQLYFDLSGYTTLTCRRLEKGLKNVHFDDTLQYVEVPRITIIGTDAIANSSKIRDISARTDPHENGRTDLLFVFNWLRSKGVKTILQVIVDDLGSQAHGDEAIEASTKDFGIEVWNWKKVDLCAEVIVTAAPTTKVAHIYWTGNNAVLRGWCDVGGLRKLKDLRALHVHTKAGFDSRARTKENIAFFEKEMKSVRPNIEIAWDGLQTLQDTPTAVASIGTAERLMQPSQHDWIRCMTDFKRLLNEAEANFLRAEDRKIEDETEEPIKVALIDDGVNINELEYAPVGGRSFCPRNDDKSRNIPYYVSSSGHGTIMASQIYRICPRVQLYVLKLEYYADENGSLQITARSAAQAIRAAVGRGVHIISMSWTLMAPSDERVRADLDNAIAEAVSRRVLLFCSASNRGAREDLSYPATAAPGRAFRIGGAYASGATDTDVGNTTRIDFTFPGNNVEVASSLTATATAATDETFRYRTSSSEVATALAAGLAALIMYCVQVRLLLAHEDAVKENVRAQFEQLRRPAQMMKTFRSIGVTEECNYKYITVWDMFEKPVRKSKEMPKDQWIGLVAGVGAELCMKIST</sequence>
<evidence type="ECO:0000313" key="1">
    <source>
        <dbReference type="EMBL" id="KAJ8131802.1"/>
    </source>
</evidence>
<proteinExistence type="predicted"/>
<reference evidence="1" key="1">
    <citation type="submission" date="2022-12" db="EMBL/GenBank/DDBJ databases">
        <title>Genome Sequence of Lasiodiplodia mahajangana.</title>
        <authorList>
            <person name="Buettner E."/>
        </authorList>
    </citation>
    <scope>NUCLEOTIDE SEQUENCE</scope>
    <source>
        <strain evidence="1">VT137</strain>
    </source>
</reference>
<keyword evidence="2" id="KW-1185">Reference proteome</keyword>
<evidence type="ECO:0000313" key="2">
    <source>
        <dbReference type="Proteomes" id="UP001153332"/>
    </source>
</evidence>
<organism evidence="1 2">
    <name type="scientific">Lasiodiplodia mahajangana</name>
    <dbReference type="NCBI Taxonomy" id="1108764"/>
    <lineage>
        <taxon>Eukaryota</taxon>
        <taxon>Fungi</taxon>
        <taxon>Dikarya</taxon>
        <taxon>Ascomycota</taxon>
        <taxon>Pezizomycotina</taxon>
        <taxon>Dothideomycetes</taxon>
        <taxon>Dothideomycetes incertae sedis</taxon>
        <taxon>Botryosphaeriales</taxon>
        <taxon>Botryosphaeriaceae</taxon>
        <taxon>Lasiodiplodia</taxon>
    </lineage>
</organism>
<gene>
    <name evidence="1" type="ORF">O1611_g1822</name>
</gene>
<comment type="caution">
    <text evidence="1">The sequence shown here is derived from an EMBL/GenBank/DDBJ whole genome shotgun (WGS) entry which is preliminary data.</text>
</comment>
<dbReference type="EMBL" id="JAPUUL010000225">
    <property type="protein sequence ID" value="KAJ8131802.1"/>
    <property type="molecule type" value="Genomic_DNA"/>
</dbReference>
<protein>
    <submittedName>
        <fullName evidence="1">Uncharacterized protein</fullName>
    </submittedName>
</protein>
<dbReference type="Proteomes" id="UP001153332">
    <property type="component" value="Unassembled WGS sequence"/>
</dbReference>